<proteinExistence type="inferred from homology"/>
<keyword evidence="5" id="KW-0496">Mitochondrion</keyword>
<name>A0A8D0E7J0_SALMN</name>
<dbReference type="InterPro" id="IPR009073">
    <property type="entry name" value="HscB_oligo_C"/>
</dbReference>
<dbReference type="SUPFAM" id="SSF47144">
    <property type="entry name" value="HSC20 (HSCB), C-terminal oligomerisation domain"/>
    <property type="match status" value="1"/>
</dbReference>
<feature type="signal peptide" evidence="7">
    <location>
        <begin position="1"/>
        <end position="18"/>
    </location>
</feature>
<dbReference type="FunFam" id="1.20.1280.20:FF:000002">
    <property type="entry name" value="HscB mitochondrial iron-sulfur cluster co-chaperone"/>
    <property type="match status" value="1"/>
</dbReference>
<dbReference type="CDD" id="cd06257">
    <property type="entry name" value="DnaJ"/>
    <property type="match status" value="1"/>
</dbReference>
<evidence type="ECO:0000256" key="6">
    <source>
        <dbReference type="ARBA" id="ARBA00023186"/>
    </source>
</evidence>
<reference evidence="9" key="2">
    <citation type="submission" date="2025-09" db="UniProtKB">
        <authorList>
            <consortium name="Ensembl"/>
        </authorList>
    </citation>
    <scope>IDENTIFICATION</scope>
</reference>
<dbReference type="GO" id="GO:0051087">
    <property type="term" value="F:protein-folding chaperone binding"/>
    <property type="evidence" value="ECO:0007669"/>
    <property type="project" value="InterPro"/>
</dbReference>
<dbReference type="GO" id="GO:0044571">
    <property type="term" value="P:[2Fe-2S] cluster assembly"/>
    <property type="evidence" value="ECO:0007669"/>
    <property type="project" value="InterPro"/>
</dbReference>
<keyword evidence="6" id="KW-0143">Chaperone</keyword>
<keyword evidence="4" id="KW-0963">Cytoplasm</keyword>
<evidence type="ECO:0000256" key="1">
    <source>
        <dbReference type="ARBA" id="ARBA00004173"/>
    </source>
</evidence>
<dbReference type="GO" id="GO:0051259">
    <property type="term" value="P:protein complex oligomerization"/>
    <property type="evidence" value="ECO:0007669"/>
    <property type="project" value="InterPro"/>
</dbReference>
<dbReference type="GO" id="GO:0005739">
    <property type="term" value="C:mitochondrion"/>
    <property type="evidence" value="ECO:0007669"/>
    <property type="project" value="UniProtKB-SubCell"/>
</dbReference>
<dbReference type="GeneTree" id="ENSGT00390000008206"/>
<dbReference type="PROSITE" id="PS50076">
    <property type="entry name" value="DNAJ_2"/>
    <property type="match status" value="1"/>
</dbReference>
<dbReference type="InterPro" id="IPR036386">
    <property type="entry name" value="HscB_C_sf"/>
</dbReference>
<dbReference type="Proteomes" id="UP000694421">
    <property type="component" value="Unplaced"/>
</dbReference>
<evidence type="ECO:0000256" key="2">
    <source>
        <dbReference type="ARBA" id="ARBA00004496"/>
    </source>
</evidence>
<dbReference type="InterPro" id="IPR036869">
    <property type="entry name" value="J_dom_sf"/>
</dbReference>
<comment type="similarity">
    <text evidence="3">Belongs to the HscB family.</text>
</comment>
<dbReference type="Gene3D" id="1.10.287.110">
    <property type="entry name" value="DnaJ domain"/>
    <property type="match status" value="1"/>
</dbReference>
<feature type="domain" description="J" evidence="8">
    <location>
        <begin position="64"/>
        <end position="137"/>
    </location>
</feature>
<evidence type="ECO:0000313" key="9">
    <source>
        <dbReference type="Ensembl" id="ENSSMRP00000027280.1"/>
    </source>
</evidence>
<dbReference type="OMA" id="LMFIERF"/>
<dbReference type="GO" id="GO:0001671">
    <property type="term" value="F:ATPase activator activity"/>
    <property type="evidence" value="ECO:0007669"/>
    <property type="project" value="InterPro"/>
</dbReference>
<organism evidence="9 10">
    <name type="scientific">Salvator merianae</name>
    <name type="common">Argentine black and white tegu</name>
    <name type="synonym">Tupinambis merianae</name>
    <dbReference type="NCBI Taxonomy" id="96440"/>
    <lineage>
        <taxon>Eukaryota</taxon>
        <taxon>Metazoa</taxon>
        <taxon>Chordata</taxon>
        <taxon>Craniata</taxon>
        <taxon>Vertebrata</taxon>
        <taxon>Euteleostomi</taxon>
        <taxon>Lepidosauria</taxon>
        <taxon>Squamata</taxon>
        <taxon>Bifurcata</taxon>
        <taxon>Unidentata</taxon>
        <taxon>Episquamata</taxon>
        <taxon>Laterata</taxon>
        <taxon>Teiioidea</taxon>
        <taxon>Teiidae</taxon>
        <taxon>Salvator</taxon>
    </lineage>
</organism>
<feature type="chain" id="PRO_5034328177" evidence="7">
    <location>
        <begin position="19"/>
        <end position="228"/>
    </location>
</feature>
<accession>A0A8D0E7J0</accession>
<dbReference type="InterPro" id="IPR001623">
    <property type="entry name" value="DnaJ_domain"/>
</dbReference>
<dbReference type="PANTHER" id="PTHR14021">
    <property type="entry name" value="IRON-SULFUR CLUSTER CO-CHAPERONE PROTEIN HSCB"/>
    <property type="match status" value="1"/>
</dbReference>
<evidence type="ECO:0000256" key="7">
    <source>
        <dbReference type="SAM" id="SignalP"/>
    </source>
</evidence>
<dbReference type="Gene3D" id="1.20.1280.20">
    <property type="entry name" value="HscB, C-terminal domain"/>
    <property type="match status" value="1"/>
</dbReference>
<reference evidence="9" key="1">
    <citation type="submission" date="2025-08" db="UniProtKB">
        <authorList>
            <consortium name="Ensembl"/>
        </authorList>
    </citation>
    <scope>IDENTIFICATION</scope>
</reference>
<protein>
    <submittedName>
        <fullName evidence="9">HscB mitochondrial iron-sulfur cluster cochaperone</fullName>
    </submittedName>
</protein>
<evidence type="ECO:0000256" key="5">
    <source>
        <dbReference type="ARBA" id="ARBA00023128"/>
    </source>
</evidence>
<evidence type="ECO:0000259" key="8">
    <source>
        <dbReference type="PROSITE" id="PS50076"/>
    </source>
</evidence>
<dbReference type="SMART" id="SM00271">
    <property type="entry name" value="DnaJ"/>
    <property type="match status" value="1"/>
</dbReference>
<dbReference type="SUPFAM" id="SSF46565">
    <property type="entry name" value="Chaperone J-domain"/>
    <property type="match status" value="1"/>
</dbReference>
<keyword evidence="7" id="KW-0732">Signal</keyword>
<dbReference type="PANTHER" id="PTHR14021:SF15">
    <property type="entry name" value="IRON-SULFUR CLUSTER CO-CHAPERONE PROTEIN HSCB"/>
    <property type="match status" value="1"/>
</dbReference>
<evidence type="ECO:0000256" key="4">
    <source>
        <dbReference type="ARBA" id="ARBA00022490"/>
    </source>
</evidence>
<dbReference type="NCBIfam" id="TIGR00714">
    <property type="entry name" value="hscB"/>
    <property type="match status" value="1"/>
</dbReference>
<dbReference type="Pfam" id="PF07743">
    <property type="entry name" value="HSCB_C"/>
    <property type="match status" value="1"/>
</dbReference>
<evidence type="ECO:0000313" key="10">
    <source>
        <dbReference type="Proteomes" id="UP000694421"/>
    </source>
</evidence>
<keyword evidence="10" id="KW-1185">Reference proteome</keyword>
<comment type="subcellular location">
    <subcellularLocation>
        <location evidence="2">Cytoplasm</location>
    </subcellularLocation>
    <subcellularLocation>
        <location evidence="1">Mitochondrion</location>
    </subcellularLocation>
</comment>
<dbReference type="Ensembl" id="ENSSMRT00000031880.1">
    <property type="protein sequence ID" value="ENSSMRP00000027280.1"/>
    <property type="gene ID" value="ENSSMRG00000021031.1"/>
</dbReference>
<dbReference type="InterPro" id="IPR004640">
    <property type="entry name" value="HscB"/>
</dbReference>
<sequence length="228" mass="25461">MWWRRALGVAFAHWRRAALPLVPAASRTSQAGAGGCWSCGEAVSAGARFCPSCRALQPPEPSPDLFALLGCERRFEVDAAELRRRFRSLQQALHPDGFASSSPQAERRLSEQHAALLNEAYETLRSPLRRGLYLLKLKGLELAPGADAEAEPGFLSEIMEISERLVEANSNTELEEMETFLAAKQRQLTKDVTEAFDQGNFQEAKKLLAKMKYFANLEESLKKKKIPR</sequence>
<evidence type="ECO:0000256" key="3">
    <source>
        <dbReference type="ARBA" id="ARBA00010476"/>
    </source>
</evidence>
<dbReference type="AlphaFoldDB" id="A0A8D0E7J0"/>